<dbReference type="PROSITE" id="PS50800">
    <property type="entry name" value="SAP"/>
    <property type="match status" value="1"/>
</dbReference>
<dbReference type="PANTHER" id="PTHR22870">
    <property type="entry name" value="REGULATOR OF CHROMOSOME CONDENSATION"/>
    <property type="match status" value="1"/>
</dbReference>
<evidence type="ECO:0000256" key="3">
    <source>
        <dbReference type="SAM" id="MobiDB-lite"/>
    </source>
</evidence>
<evidence type="ECO:0000313" key="5">
    <source>
        <dbReference type="EMBL" id="KAJ0408018.1"/>
    </source>
</evidence>
<dbReference type="SUPFAM" id="SSF50985">
    <property type="entry name" value="RCC1/BLIP-II"/>
    <property type="match status" value="1"/>
</dbReference>
<sequence length="420" mass="46905">MQALQSDLRAQIRLEDEEAGRRGRHKPPRSAQQRLQQQIARLMDPQERERIWSRIEQPRYQGCDVRGLPKVREFWRQVDVTTWTRKQLDTACELLDLPTGGRKAEMIARIQDWVYAPELVAQREEQDRLEREREEVLASGRVFVCGSNSRGELGLGDRVARRVPTEIQRFQGEHVSRVFSRLFFPTPTLVETFTGRRIVRVSCGAMHTAVISADGELFTFGCGDGGRLGLGTNRQGDVLQPERVQALEHDSVIDVVCGSWHSLCIVRPKGEPLDAHEGYVYAFGSGLHGQLGLGRQKTAALPTRLPQLFKRQARCRAIATSSYHSCALTSDGTVFTWGQNAGGCLGRPTVDGAEDSGDPDVMVSFKGYGVGPVVSVACGLRFTVLATGAWAPLERRSVFDHSQELNRHVKFQAIRTDNKT</sequence>
<feature type="domain" description="SAP" evidence="4">
    <location>
        <begin position="80"/>
        <end position="114"/>
    </location>
</feature>
<gene>
    <name evidence="5" type="ORF">P43SY_000222</name>
</gene>
<evidence type="ECO:0000313" key="6">
    <source>
        <dbReference type="Proteomes" id="UP001209570"/>
    </source>
</evidence>
<dbReference type="PRINTS" id="PR00633">
    <property type="entry name" value="RCCNDNSATION"/>
</dbReference>
<dbReference type="SMART" id="SM00513">
    <property type="entry name" value="SAP"/>
    <property type="match status" value="1"/>
</dbReference>
<feature type="repeat" description="RCC1" evidence="2">
    <location>
        <begin position="278"/>
        <end position="331"/>
    </location>
</feature>
<dbReference type="InterPro" id="IPR051210">
    <property type="entry name" value="Ub_ligase/GEF_domain"/>
</dbReference>
<feature type="repeat" description="RCC1" evidence="2">
    <location>
        <begin position="215"/>
        <end position="268"/>
    </location>
</feature>
<proteinExistence type="predicted"/>
<dbReference type="AlphaFoldDB" id="A0AAD5QA44"/>
<dbReference type="EMBL" id="JAKCXM010000015">
    <property type="protein sequence ID" value="KAJ0408018.1"/>
    <property type="molecule type" value="Genomic_DNA"/>
</dbReference>
<dbReference type="PROSITE" id="PS00626">
    <property type="entry name" value="RCC1_2"/>
    <property type="match status" value="1"/>
</dbReference>
<dbReference type="Proteomes" id="UP001209570">
    <property type="component" value="Unassembled WGS sequence"/>
</dbReference>
<feature type="repeat" description="RCC1" evidence="2">
    <location>
        <begin position="332"/>
        <end position="389"/>
    </location>
</feature>
<protein>
    <recommendedName>
        <fullName evidence="4">SAP domain-containing protein</fullName>
    </recommendedName>
</protein>
<feature type="region of interest" description="Disordered" evidence="3">
    <location>
        <begin position="12"/>
        <end position="34"/>
    </location>
</feature>
<evidence type="ECO:0000256" key="1">
    <source>
        <dbReference type="ARBA" id="ARBA00022737"/>
    </source>
</evidence>
<dbReference type="Pfam" id="PF00415">
    <property type="entry name" value="RCC1"/>
    <property type="match status" value="5"/>
</dbReference>
<dbReference type="InterPro" id="IPR000408">
    <property type="entry name" value="Reg_chr_condens"/>
</dbReference>
<evidence type="ECO:0000259" key="4">
    <source>
        <dbReference type="PROSITE" id="PS50800"/>
    </source>
</evidence>
<dbReference type="Gene3D" id="2.130.10.30">
    <property type="entry name" value="Regulator of chromosome condensation 1/beta-lactamase-inhibitor protein II"/>
    <property type="match status" value="2"/>
</dbReference>
<dbReference type="PANTHER" id="PTHR22870:SF155">
    <property type="entry name" value="E3 UBIQUITIN-PROTEIN LIGASE HERC1-RELATED"/>
    <property type="match status" value="1"/>
</dbReference>
<evidence type="ECO:0000256" key="2">
    <source>
        <dbReference type="PROSITE-ProRule" id="PRU00235"/>
    </source>
</evidence>
<keyword evidence="1" id="KW-0677">Repeat</keyword>
<feature type="repeat" description="RCC1" evidence="2">
    <location>
        <begin position="140"/>
        <end position="214"/>
    </location>
</feature>
<organism evidence="5 6">
    <name type="scientific">Pythium insidiosum</name>
    <name type="common">Pythiosis disease agent</name>
    <dbReference type="NCBI Taxonomy" id="114742"/>
    <lineage>
        <taxon>Eukaryota</taxon>
        <taxon>Sar</taxon>
        <taxon>Stramenopiles</taxon>
        <taxon>Oomycota</taxon>
        <taxon>Peronosporomycetes</taxon>
        <taxon>Pythiales</taxon>
        <taxon>Pythiaceae</taxon>
        <taxon>Pythium</taxon>
    </lineage>
</organism>
<reference evidence="5" key="1">
    <citation type="submission" date="2021-12" db="EMBL/GenBank/DDBJ databases">
        <title>Prjna785345.</title>
        <authorList>
            <person name="Rujirawat T."/>
            <person name="Krajaejun T."/>
        </authorList>
    </citation>
    <scope>NUCLEOTIDE SEQUENCE</scope>
    <source>
        <strain evidence="5">Pi057C3</strain>
    </source>
</reference>
<accession>A0AAD5QA44</accession>
<dbReference type="InterPro" id="IPR009091">
    <property type="entry name" value="RCC1/BLIP-II"/>
</dbReference>
<comment type="caution">
    <text evidence="5">The sequence shown here is derived from an EMBL/GenBank/DDBJ whole genome shotgun (WGS) entry which is preliminary data.</text>
</comment>
<name>A0AAD5QA44_PYTIN</name>
<dbReference type="InterPro" id="IPR003034">
    <property type="entry name" value="SAP_dom"/>
</dbReference>
<dbReference type="PROSITE" id="PS50012">
    <property type="entry name" value="RCC1_3"/>
    <property type="match status" value="4"/>
</dbReference>
<keyword evidence="6" id="KW-1185">Reference proteome</keyword>